<dbReference type="AlphaFoldDB" id="X0Y917"/>
<gene>
    <name evidence="2" type="ORF">S01H1_81153</name>
</gene>
<dbReference type="EMBL" id="BARS01054884">
    <property type="protein sequence ID" value="GAG52295.1"/>
    <property type="molecule type" value="Genomic_DNA"/>
</dbReference>
<protein>
    <submittedName>
        <fullName evidence="2">Uncharacterized protein</fullName>
    </submittedName>
</protein>
<reference evidence="2" key="1">
    <citation type="journal article" date="2014" name="Front. Microbiol.">
        <title>High frequency of phylogenetically diverse reductive dehalogenase-homologous genes in deep subseafloor sedimentary metagenomes.</title>
        <authorList>
            <person name="Kawai M."/>
            <person name="Futagami T."/>
            <person name="Toyoda A."/>
            <person name="Takaki Y."/>
            <person name="Nishi S."/>
            <person name="Hori S."/>
            <person name="Arai W."/>
            <person name="Tsubouchi T."/>
            <person name="Morono Y."/>
            <person name="Uchiyama I."/>
            <person name="Ito T."/>
            <person name="Fujiyama A."/>
            <person name="Inagaki F."/>
            <person name="Takami H."/>
        </authorList>
    </citation>
    <scope>NUCLEOTIDE SEQUENCE</scope>
    <source>
        <strain evidence="2">Expedition CK06-06</strain>
    </source>
</reference>
<feature type="region of interest" description="Disordered" evidence="1">
    <location>
        <begin position="1"/>
        <end position="48"/>
    </location>
</feature>
<sequence length="69" mass="7862">MDIGIEAPPRKPPVKEPTKTDFDKVNTTETREDFDTGSRRGDRRGKGRFDLIPYDGLLRVAKHYENGAE</sequence>
<evidence type="ECO:0000256" key="1">
    <source>
        <dbReference type="SAM" id="MobiDB-lite"/>
    </source>
</evidence>
<organism evidence="2">
    <name type="scientific">marine sediment metagenome</name>
    <dbReference type="NCBI Taxonomy" id="412755"/>
    <lineage>
        <taxon>unclassified sequences</taxon>
        <taxon>metagenomes</taxon>
        <taxon>ecological metagenomes</taxon>
    </lineage>
</organism>
<feature type="non-terminal residue" evidence="2">
    <location>
        <position position="69"/>
    </location>
</feature>
<feature type="compositionally biased region" description="Basic and acidic residues" evidence="1">
    <location>
        <begin position="13"/>
        <end position="40"/>
    </location>
</feature>
<accession>X0Y917</accession>
<name>X0Y917_9ZZZZ</name>
<proteinExistence type="predicted"/>
<comment type="caution">
    <text evidence="2">The sequence shown here is derived from an EMBL/GenBank/DDBJ whole genome shotgun (WGS) entry which is preliminary data.</text>
</comment>
<evidence type="ECO:0000313" key="2">
    <source>
        <dbReference type="EMBL" id="GAG52295.1"/>
    </source>
</evidence>